<keyword evidence="4" id="KW-0551">Lipid droplet</keyword>
<dbReference type="Pfam" id="PF10230">
    <property type="entry name" value="LIDHydrolase"/>
    <property type="match status" value="1"/>
</dbReference>
<accession>A0A0K0F0L2</accession>
<dbReference type="STRING" id="75913.A0A0K0F0L2"/>
<evidence type="ECO:0000256" key="4">
    <source>
        <dbReference type="ARBA" id="ARBA00022677"/>
    </source>
</evidence>
<dbReference type="Gene3D" id="3.40.50.1820">
    <property type="entry name" value="alpha/beta hydrolase"/>
    <property type="match status" value="1"/>
</dbReference>
<dbReference type="PANTHER" id="PTHR13390">
    <property type="entry name" value="LIPASE"/>
    <property type="match status" value="1"/>
</dbReference>
<name>A0A0K0F0L2_STRVS</name>
<dbReference type="GO" id="GO:0004771">
    <property type="term" value="F:sterol ester esterase activity"/>
    <property type="evidence" value="ECO:0007669"/>
    <property type="project" value="UniProtKB-EC"/>
</dbReference>
<protein>
    <recommendedName>
        <fullName evidence="3">Lipid droplet-associated hydrolase</fullName>
        <ecNumber evidence="7">3.1.1.13</ecNumber>
    </recommendedName>
    <alternativeName>
        <fullName evidence="6">Lipid droplet-associated serine hydrolase</fullName>
    </alternativeName>
</protein>
<reference evidence="10" key="2">
    <citation type="submission" date="2015-08" db="UniProtKB">
        <authorList>
            <consortium name="WormBaseParasite"/>
        </authorList>
    </citation>
    <scope>IDENTIFICATION</scope>
</reference>
<evidence type="ECO:0000256" key="2">
    <source>
        <dbReference type="ARBA" id="ARBA00008300"/>
    </source>
</evidence>
<evidence type="ECO:0000256" key="6">
    <source>
        <dbReference type="ARBA" id="ARBA00031924"/>
    </source>
</evidence>
<evidence type="ECO:0000256" key="7">
    <source>
        <dbReference type="ARBA" id="ARBA00039150"/>
    </source>
</evidence>
<dbReference type="GO" id="GO:0019915">
    <property type="term" value="P:lipid storage"/>
    <property type="evidence" value="ECO:0007669"/>
    <property type="project" value="InterPro"/>
</dbReference>
<dbReference type="InterPro" id="IPR019363">
    <property type="entry name" value="LDAH"/>
</dbReference>
<organism evidence="9 10">
    <name type="scientific">Strongyloides venezuelensis</name>
    <name type="common">Threadworm</name>
    <dbReference type="NCBI Taxonomy" id="75913"/>
    <lineage>
        <taxon>Eukaryota</taxon>
        <taxon>Metazoa</taxon>
        <taxon>Ecdysozoa</taxon>
        <taxon>Nematoda</taxon>
        <taxon>Chromadorea</taxon>
        <taxon>Rhabditida</taxon>
        <taxon>Tylenchina</taxon>
        <taxon>Panagrolaimomorpha</taxon>
        <taxon>Strongyloidoidea</taxon>
        <taxon>Strongyloididae</taxon>
        <taxon>Strongyloides</taxon>
    </lineage>
</organism>
<sequence length="315" mass="36777">MNYLKRWIKVSGYWTRISIISQKPLLFEGDKFNFPNDTNIIFMIPGNPGNDGYYNAFGRRLLENLIIKKPNDNYVFLTISHVNHVKMEEDNEHKGNVYKLDFQVDHKYNFVDKFLGKKNEIIMMGHSIGSFMMLKIYPRLVESGYKNIGLVFGLFPTIERMSASPNGQRLHSTLKFLDNYPNFTKCLTLWFDILPVCVKKFLINCNFGFNNSIPSCIIESTVELFNTTVLRNIIHMSRDELDNVIEYDFDLRSYANNVYLYYGLKDGWVPLSYGDDMRNRKELNDGHVIFDTTNSEHAFVIKESEIIADKLTNFL</sequence>
<comment type="similarity">
    <text evidence="2">Belongs to the AB hydrolase superfamily. LDAH family.</text>
</comment>
<evidence type="ECO:0000313" key="9">
    <source>
        <dbReference type="Proteomes" id="UP000035680"/>
    </source>
</evidence>
<dbReference type="InterPro" id="IPR029058">
    <property type="entry name" value="AB_hydrolase_fold"/>
</dbReference>
<dbReference type="EC" id="3.1.1.13" evidence="7"/>
<comment type="catalytic activity">
    <reaction evidence="8">
        <text>a cholesterol ester + H2O = cholesterol + a fatty acid + H(+)</text>
        <dbReference type="Rhea" id="RHEA:36403"/>
        <dbReference type="ChEBI" id="CHEBI:15377"/>
        <dbReference type="ChEBI" id="CHEBI:15378"/>
        <dbReference type="ChEBI" id="CHEBI:16113"/>
        <dbReference type="ChEBI" id="CHEBI:17002"/>
        <dbReference type="ChEBI" id="CHEBI:28868"/>
        <dbReference type="EC" id="3.1.1.13"/>
    </reaction>
    <physiologicalReaction direction="left-to-right" evidence="8">
        <dbReference type="Rhea" id="RHEA:36404"/>
    </physiologicalReaction>
</comment>
<dbReference type="Proteomes" id="UP000035680">
    <property type="component" value="Unassembled WGS sequence"/>
</dbReference>
<proteinExistence type="inferred from homology"/>
<dbReference type="PANTHER" id="PTHR13390:SF0">
    <property type="entry name" value="LIPID DROPLET-ASSOCIATED HYDROLASE"/>
    <property type="match status" value="1"/>
</dbReference>
<evidence type="ECO:0000256" key="8">
    <source>
        <dbReference type="ARBA" id="ARBA00049527"/>
    </source>
</evidence>
<comment type="subcellular location">
    <subcellularLocation>
        <location evidence="1">Lipid droplet</location>
    </subcellularLocation>
</comment>
<evidence type="ECO:0000313" key="10">
    <source>
        <dbReference type="WBParaSite" id="SVE_0232600.1"/>
    </source>
</evidence>
<dbReference type="GO" id="GO:0005811">
    <property type="term" value="C:lipid droplet"/>
    <property type="evidence" value="ECO:0007669"/>
    <property type="project" value="UniProtKB-SubCell"/>
</dbReference>
<reference evidence="9" key="1">
    <citation type="submission" date="2014-07" db="EMBL/GenBank/DDBJ databases">
        <authorList>
            <person name="Martin A.A"/>
            <person name="De Silva N."/>
        </authorList>
    </citation>
    <scope>NUCLEOTIDE SEQUENCE</scope>
</reference>
<keyword evidence="9" id="KW-1185">Reference proteome</keyword>
<evidence type="ECO:0000256" key="3">
    <source>
        <dbReference type="ARBA" id="ARBA00019242"/>
    </source>
</evidence>
<dbReference type="WBParaSite" id="SVE_0232600.1">
    <property type="protein sequence ID" value="SVE_0232600.1"/>
    <property type="gene ID" value="SVE_0232600"/>
</dbReference>
<dbReference type="AlphaFoldDB" id="A0A0K0F0L2"/>
<dbReference type="SUPFAM" id="SSF53474">
    <property type="entry name" value="alpha/beta-Hydrolases"/>
    <property type="match status" value="1"/>
</dbReference>
<evidence type="ECO:0000256" key="1">
    <source>
        <dbReference type="ARBA" id="ARBA00004502"/>
    </source>
</evidence>
<evidence type="ECO:0000256" key="5">
    <source>
        <dbReference type="ARBA" id="ARBA00022801"/>
    </source>
</evidence>
<keyword evidence="5" id="KW-0378">Hydrolase</keyword>